<dbReference type="Gene3D" id="6.10.30.10">
    <property type="match status" value="1"/>
</dbReference>
<feature type="domain" description="ChsH2 C-terminal OB-fold" evidence="1">
    <location>
        <begin position="58"/>
        <end position="120"/>
    </location>
</feature>
<comment type="caution">
    <text evidence="3">The sequence shown here is derived from an EMBL/GenBank/DDBJ whole genome shotgun (WGS) entry which is preliminary data.</text>
</comment>
<dbReference type="Pfam" id="PF12172">
    <property type="entry name" value="zf-ChsH2"/>
    <property type="match status" value="1"/>
</dbReference>
<evidence type="ECO:0000313" key="4">
    <source>
        <dbReference type="EMBL" id="MBM2355695.1"/>
    </source>
</evidence>
<gene>
    <name evidence="4" type="ORF">JQX14_14180</name>
    <name evidence="3" type="ORF">SUH3_06950</name>
</gene>
<dbReference type="SUPFAM" id="SSF50249">
    <property type="entry name" value="Nucleic acid-binding proteins"/>
    <property type="match status" value="1"/>
</dbReference>
<dbReference type="InterPro" id="IPR052513">
    <property type="entry name" value="Thioester_dehydratase-like"/>
</dbReference>
<dbReference type="Proteomes" id="UP000809337">
    <property type="component" value="Unassembled WGS sequence"/>
</dbReference>
<protein>
    <submittedName>
        <fullName evidence="4">Zn-ribbon domain-containing OB-fold protein</fullName>
    </submittedName>
</protein>
<dbReference type="InterPro" id="IPR012340">
    <property type="entry name" value="NA-bd_OB-fold"/>
</dbReference>
<dbReference type="OrthoDB" id="3182121at2"/>
<dbReference type="RefSeq" id="WP_037929891.1">
    <property type="nucleotide sequence ID" value="NZ_CP054604.1"/>
</dbReference>
<organism evidence="3 5">
    <name type="scientific">Pseudosulfitobacter pseudonitzschiae</name>
    <dbReference type="NCBI Taxonomy" id="1402135"/>
    <lineage>
        <taxon>Bacteria</taxon>
        <taxon>Pseudomonadati</taxon>
        <taxon>Pseudomonadota</taxon>
        <taxon>Alphaproteobacteria</taxon>
        <taxon>Rhodobacterales</taxon>
        <taxon>Roseobacteraceae</taxon>
        <taxon>Pseudosulfitobacter</taxon>
    </lineage>
</organism>
<dbReference type="PANTHER" id="PTHR34075">
    <property type="entry name" value="BLR3430 PROTEIN"/>
    <property type="match status" value="1"/>
</dbReference>
<dbReference type="GeneID" id="68872349"/>
<dbReference type="InterPro" id="IPR022002">
    <property type="entry name" value="ChsH2_Znr"/>
</dbReference>
<evidence type="ECO:0000313" key="3">
    <source>
        <dbReference type="EMBL" id="KEJ94395.1"/>
    </source>
</evidence>
<feature type="domain" description="ChsH2 rubredoxin-like zinc ribbon" evidence="2">
    <location>
        <begin position="18"/>
        <end position="53"/>
    </location>
</feature>
<dbReference type="Pfam" id="PF01796">
    <property type="entry name" value="OB_ChsH2_C"/>
    <property type="match status" value="1"/>
</dbReference>
<dbReference type="EMBL" id="JAMD01000014">
    <property type="protein sequence ID" value="KEJ94395.1"/>
    <property type="molecule type" value="Genomic_DNA"/>
</dbReference>
<proteinExistence type="predicted"/>
<dbReference type="PANTHER" id="PTHR34075:SF5">
    <property type="entry name" value="BLR3430 PROTEIN"/>
    <property type="match status" value="1"/>
</dbReference>
<dbReference type="InterPro" id="IPR002878">
    <property type="entry name" value="ChsH2_C"/>
</dbReference>
<evidence type="ECO:0000313" key="5">
    <source>
        <dbReference type="Proteomes" id="UP000027746"/>
    </source>
</evidence>
<dbReference type="Proteomes" id="UP000027746">
    <property type="component" value="Unassembled WGS sequence"/>
</dbReference>
<sequence length="134" mass="15002">MSTEQPLPVIDHDSAPYWQAAHEGHLDIPLCGDCGKHHFYPRAICPHCHSDNLNFDTVSGRGEVHTFTVARRPAGPAFADDVPYVVALIELEEGPRMMSRIQTDDPEKVHIGAKVEVTFVKASDEITFPYFRMT</sequence>
<dbReference type="AlphaFoldDB" id="A0A073IXQ2"/>
<reference evidence="3 5" key="1">
    <citation type="submission" date="2014-01" db="EMBL/GenBank/DDBJ databases">
        <title>Sulfitobacter sp. H3 (MCCC 1A00686) Genome Sequencing.</title>
        <authorList>
            <person name="Lai Q."/>
            <person name="Hong Z."/>
        </authorList>
    </citation>
    <scope>NUCLEOTIDE SEQUENCE [LARGE SCALE GENOMIC DNA]</scope>
    <source>
        <strain evidence="3 5">H3</strain>
    </source>
</reference>
<accession>A0A073IXQ2</accession>
<evidence type="ECO:0000259" key="1">
    <source>
        <dbReference type="Pfam" id="PF01796"/>
    </source>
</evidence>
<reference evidence="4" key="2">
    <citation type="submission" date="2021-01" db="EMBL/GenBank/DDBJ databases">
        <title>Diatom-associated Roseobacters Show Island Model of Population Structure.</title>
        <authorList>
            <person name="Qu L."/>
            <person name="Feng X."/>
            <person name="Chen Y."/>
            <person name="Li L."/>
            <person name="Wang X."/>
            <person name="Hu Z."/>
            <person name="Wang H."/>
            <person name="Luo H."/>
        </authorList>
    </citation>
    <scope>NUCLEOTIDE SEQUENCE</scope>
    <source>
        <strain evidence="4">SM26-45</strain>
    </source>
</reference>
<evidence type="ECO:0000259" key="2">
    <source>
        <dbReference type="Pfam" id="PF12172"/>
    </source>
</evidence>
<keyword evidence="5" id="KW-1185">Reference proteome</keyword>
<dbReference type="EMBL" id="JAFBWN010000009">
    <property type="protein sequence ID" value="MBM2355695.1"/>
    <property type="molecule type" value="Genomic_DNA"/>
</dbReference>
<name>A0A073IXQ2_9RHOB</name>